<name>A0A931GWN3_9CORY</name>
<dbReference type="AlphaFoldDB" id="A0A931GWN3"/>
<feature type="compositionally biased region" description="Basic and acidic residues" evidence="3">
    <location>
        <begin position="197"/>
        <end position="212"/>
    </location>
</feature>
<keyword evidence="6" id="KW-1185">Reference proteome</keyword>
<protein>
    <submittedName>
        <fullName evidence="5">Sortase (Surface protein transpeptidase)</fullName>
    </submittedName>
</protein>
<proteinExistence type="predicted"/>
<keyword evidence="1" id="KW-0378">Hydrolase</keyword>
<evidence type="ECO:0000256" key="4">
    <source>
        <dbReference type="SAM" id="Phobius"/>
    </source>
</evidence>
<evidence type="ECO:0000313" key="6">
    <source>
        <dbReference type="Proteomes" id="UP000658613"/>
    </source>
</evidence>
<keyword evidence="4" id="KW-0812">Transmembrane</keyword>
<keyword evidence="4" id="KW-1133">Transmembrane helix</keyword>
<dbReference type="InterPro" id="IPR005754">
    <property type="entry name" value="Sortase"/>
</dbReference>
<comment type="caution">
    <text evidence="5">The sequence shown here is derived from an EMBL/GenBank/DDBJ whole genome shotgun (WGS) entry which is preliminary data.</text>
</comment>
<evidence type="ECO:0000256" key="1">
    <source>
        <dbReference type="ARBA" id="ARBA00022801"/>
    </source>
</evidence>
<keyword evidence="4" id="KW-0472">Membrane</keyword>
<dbReference type="Proteomes" id="UP000658613">
    <property type="component" value="Unassembled WGS sequence"/>
</dbReference>
<reference evidence="5" key="1">
    <citation type="submission" date="2020-11" db="EMBL/GenBank/DDBJ databases">
        <title>Sequencing the genomes of 1000 actinobacteria strains.</title>
        <authorList>
            <person name="Klenk H.-P."/>
        </authorList>
    </citation>
    <scope>NUCLEOTIDE SEQUENCE</scope>
    <source>
        <strain evidence="5">DSM 45632</strain>
    </source>
</reference>
<dbReference type="GO" id="GO:0016787">
    <property type="term" value="F:hydrolase activity"/>
    <property type="evidence" value="ECO:0007669"/>
    <property type="project" value="UniProtKB-KW"/>
</dbReference>
<feature type="active site" description="Acyl-thioester intermediate" evidence="2">
    <location>
        <position position="225"/>
    </location>
</feature>
<dbReference type="EMBL" id="JADOUE010000001">
    <property type="protein sequence ID" value="MBG6122806.1"/>
    <property type="molecule type" value="Genomic_DNA"/>
</dbReference>
<feature type="region of interest" description="Disordered" evidence="3">
    <location>
        <begin position="189"/>
        <end position="212"/>
    </location>
</feature>
<dbReference type="InterPro" id="IPR042003">
    <property type="entry name" value="Sortase_E"/>
</dbReference>
<dbReference type="InterPro" id="IPR053465">
    <property type="entry name" value="Sortase_Class_E"/>
</dbReference>
<dbReference type="SUPFAM" id="SSF63817">
    <property type="entry name" value="Sortase"/>
    <property type="match status" value="1"/>
</dbReference>
<feature type="active site" description="Proton donor/acceptor" evidence="2">
    <location>
        <position position="114"/>
    </location>
</feature>
<accession>A0A931GWN3</accession>
<evidence type="ECO:0000313" key="5">
    <source>
        <dbReference type="EMBL" id="MBG6122806.1"/>
    </source>
</evidence>
<evidence type="ECO:0000256" key="3">
    <source>
        <dbReference type="SAM" id="MobiDB-lite"/>
    </source>
</evidence>
<organism evidence="5 6">
    <name type="scientific">Corynebacterium aquatimens</name>
    <dbReference type="NCBI Taxonomy" id="1190508"/>
    <lineage>
        <taxon>Bacteria</taxon>
        <taxon>Bacillati</taxon>
        <taxon>Actinomycetota</taxon>
        <taxon>Actinomycetes</taxon>
        <taxon>Mycobacteriales</taxon>
        <taxon>Corynebacteriaceae</taxon>
        <taxon>Corynebacterium</taxon>
    </lineage>
</organism>
<sequence>MRTTPQQVLGEVFITVGVIFLLFAFYEAYWTNIKSGLLQNDAQSQLAKEWENPREKRAPALGDAFAKLYIPTFGADYQFAILEGTTEDVLVAGPGRYQTTQMPGERGNFAVAGHRVGKGAPFNDLGQLRSCDAIVVETKTEWLTYRVLPMEGGAGRTKAASCLPEDLRERVTSGDYRNVLGRHITTPWDSTVLYPKPESDQPQRSGEKGEKDRAGLEAVLTLTTCHPQFSNAERMIIHAMLVDATDKQSGPPDAMEENS</sequence>
<dbReference type="CDD" id="cd05830">
    <property type="entry name" value="Sortase_E"/>
    <property type="match status" value="1"/>
</dbReference>
<dbReference type="NCBIfam" id="NF033747">
    <property type="entry name" value="class_E_sortase"/>
    <property type="match status" value="1"/>
</dbReference>
<gene>
    <name evidence="5" type="ORF">IW254_001775</name>
</gene>
<dbReference type="InterPro" id="IPR023365">
    <property type="entry name" value="Sortase_dom-sf"/>
</dbReference>
<dbReference type="RefSeq" id="WP_196825134.1">
    <property type="nucleotide sequence ID" value="NZ_CP046980.1"/>
</dbReference>
<evidence type="ECO:0000256" key="2">
    <source>
        <dbReference type="PIRSR" id="PIRSR605754-1"/>
    </source>
</evidence>
<dbReference type="Pfam" id="PF04203">
    <property type="entry name" value="Sortase"/>
    <property type="match status" value="1"/>
</dbReference>
<dbReference type="Gene3D" id="2.40.260.10">
    <property type="entry name" value="Sortase"/>
    <property type="match status" value="1"/>
</dbReference>
<feature type="transmembrane region" description="Helical" evidence="4">
    <location>
        <begin position="12"/>
        <end position="30"/>
    </location>
</feature>